<organism evidence="4 5">
    <name type="scientific">Flavobacterium suncheonense GH29-5 = DSM 17707</name>
    <dbReference type="NCBI Taxonomy" id="1121899"/>
    <lineage>
        <taxon>Bacteria</taxon>
        <taxon>Pseudomonadati</taxon>
        <taxon>Bacteroidota</taxon>
        <taxon>Flavobacteriia</taxon>
        <taxon>Flavobacteriales</taxon>
        <taxon>Flavobacteriaceae</taxon>
        <taxon>Flavobacterium</taxon>
    </lineage>
</organism>
<dbReference type="InterPro" id="IPR027417">
    <property type="entry name" value="P-loop_NTPase"/>
</dbReference>
<evidence type="ECO:0000313" key="4">
    <source>
        <dbReference type="EMBL" id="KGO89317.1"/>
    </source>
</evidence>
<dbReference type="PANTHER" id="PTHR24220">
    <property type="entry name" value="IMPORT ATP-BINDING PROTEIN"/>
    <property type="match status" value="1"/>
</dbReference>
<dbReference type="eggNOG" id="COG1136">
    <property type="taxonomic scope" value="Bacteria"/>
</dbReference>
<reference evidence="4 5" key="1">
    <citation type="submission" date="2013-09" db="EMBL/GenBank/DDBJ databases">
        <authorList>
            <person name="Zeng Z."/>
            <person name="Chen C."/>
        </authorList>
    </citation>
    <scope>NUCLEOTIDE SEQUENCE [LARGE SCALE GENOMIC DNA]</scope>
    <source>
        <strain evidence="4 5">GH29-5</strain>
    </source>
</reference>
<dbReference type="Gene3D" id="3.40.50.300">
    <property type="entry name" value="P-loop containing nucleotide triphosphate hydrolases"/>
    <property type="match status" value="1"/>
</dbReference>
<feature type="domain" description="ABC transporter" evidence="3">
    <location>
        <begin position="2"/>
        <end position="206"/>
    </location>
</feature>
<dbReference type="EMBL" id="JRLW01000009">
    <property type="protein sequence ID" value="KGO89317.1"/>
    <property type="molecule type" value="Genomic_DNA"/>
</dbReference>
<sequence length="209" mass="23402">MIQTKNITFSYNSSTVFMFPDIQCPEGETCLITGGSGKGKTTLLHILGGLLRPESGEVIINSTNIELFSERKLDHFRGKNIGLVLQENHFIEAFTVLENVMLASWLASGKKAKEKAKLLLEHLDLKDQWYKLPSQLSVGQQQRVSIARALINEPKVVLADEPTSSLDDENAFKVADLLEKLSQEYKTALVIVTHDSRLKERFTNQISLS</sequence>
<name>A0A0A2M9H7_9FLAO</name>
<dbReference type="PANTHER" id="PTHR24220:SF659">
    <property type="entry name" value="TRANSPORTER, PUTATIVE-RELATED"/>
    <property type="match status" value="1"/>
</dbReference>
<dbReference type="AlphaFoldDB" id="A0A0A2M9H7"/>
<dbReference type="PROSITE" id="PS00211">
    <property type="entry name" value="ABC_TRANSPORTER_1"/>
    <property type="match status" value="1"/>
</dbReference>
<dbReference type="InterPro" id="IPR015854">
    <property type="entry name" value="ABC_transpr_LolD-like"/>
</dbReference>
<accession>A0A0A2M9H7</accession>
<keyword evidence="1" id="KW-0547">Nucleotide-binding</keyword>
<dbReference type="InterPro" id="IPR003593">
    <property type="entry name" value="AAA+_ATPase"/>
</dbReference>
<dbReference type="Proteomes" id="UP000030121">
    <property type="component" value="Unassembled WGS sequence"/>
</dbReference>
<dbReference type="InterPro" id="IPR003439">
    <property type="entry name" value="ABC_transporter-like_ATP-bd"/>
</dbReference>
<evidence type="ECO:0000313" key="5">
    <source>
        <dbReference type="Proteomes" id="UP000030121"/>
    </source>
</evidence>
<evidence type="ECO:0000256" key="1">
    <source>
        <dbReference type="ARBA" id="ARBA00022741"/>
    </source>
</evidence>
<dbReference type="GO" id="GO:0005886">
    <property type="term" value="C:plasma membrane"/>
    <property type="evidence" value="ECO:0007669"/>
    <property type="project" value="TreeGrafter"/>
</dbReference>
<protein>
    <submittedName>
        <fullName evidence="4">ABC transporter ATP-binding protein</fullName>
    </submittedName>
</protein>
<dbReference type="GO" id="GO:0005524">
    <property type="term" value="F:ATP binding"/>
    <property type="evidence" value="ECO:0007669"/>
    <property type="project" value="UniProtKB-KW"/>
</dbReference>
<dbReference type="OrthoDB" id="1414429at2"/>
<comment type="caution">
    <text evidence="4">The sequence shown here is derived from an EMBL/GenBank/DDBJ whole genome shotgun (WGS) entry which is preliminary data.</text>
</comment>
<dbReference type="GO" id="GO:0016887">
    <property type="term" value="F:ATP hydrolysis activity"/>
    <property type="evidence" value="ECO:0007669"/>
    <property type="project" value="InterPro"/>
</dbReference>
<dbReference type="InterPro" id="IPR017871">
    <property type="entry name" value="ABC_transporter-like_CS"/>
</dbReference>
<dbReference type="GO" id="GO:0022857">
    <property type="term" value="F:transmembrane transporter activity"/>
    <property type="evidence" value="ECO:0007669"/>
    <property type="project" value="TreeGrafter"/>
</dbReference>
<gene>
    <name evidence="4" type="ORF">Q764_08020</name>
</gene>
<keyword evidence="5" id="KW-1185">Reference proteome</keyword>
<proteinExistence type="predicted"/>
<dbReference type="SMART" id="SM00382">
    <property type="entry name" value="AAA"/>
    <property type="match status" value="1"/>
</dbReference>
<dbReference type="PROSITE" id="PS50893">
    <property type="entry name" value="ABC_TRANSPORTER_2"/>
    <property type="match status" value="1"/>
</dbReference>
<dbReference type="STRING" id="1121899.GCA_000430025_00391"/>
<dbReference type="SUPFAM" id="SSF52540">
    <property type="entry name" value="P-loop containing nucleoside triphosphate hydrolases"/>
    <property type="match status" value="1"/>
</dbReference>
<dbReference type="RefSeq" id="WP_026981400.1">
    <property type="nucleotide sequence ID" value="NZ_JRLW01000009.1"/>
</dbReference>
<dbReference type="Pfam" id="PF00005">
    <property type="entry name" value="ABC_tran"/>
    <property type="match status" value="1"/>
</dbReference>
<keyword evidence="2 4" id="KW-0067">ATP-binding</keyword>
<evidence type="ECO:0000259" key="3">
    <source>
        <dbReference type="PROSITE" id="PS50893"/>
    </source>
</evidence>
<evidence type="ECO:0000256" key="2">
    <source>
        <dbReference type="ARBA" id="ARBA00022840"/>
    </source>
</evidence>